<protein>
    <submittedName>
        <fullName evidence="2">Glycosyltransferase</fullName>
    </submittedName>
</protein>
<dbReference type="Pfam" id="PF00534">
    <property type="entry name" value="Glycos_transf_1"/>
    <property type="match status" value="1"/>
</dbReference>
<reference evidence="2" key="1">
    <citation type="submission" date="2020-07" db="EMBL/GenBank/DDBJ databases">
        <title>Clinical and genomic characterization of carbapenemase-producing Enterobacterales causing secondary infections during the COVID-19 crisis at a New York City hospital.</title>
        <authorList>
            <person name="Gomez-Simmonds A."/>
            <person name="Annavajhala M.K."/>
            <person name="Uhlemann A.-C."/>
        </authorList>
    </citation>
    <scope>NUCLEOTIDE SEQUENCE</scope>
    <source>
        <strain evidence="2">NK1607</strain>
    </source>
</reference>
<comment type="caution">
    <text evidence="2">The sequence shown here is derived from an EMBL/GenBank/DDBJ whole genome shotgun (WGS) entry which is preliminary data.</text>
</comment>
<dbReference type="AlphaFoldDB" id="A0A927E085"/>
<gene>
    <name evidence="2" type="ORF">IE992_30885</name>
</gene>
<sequence length="152" mass="17354">MVIPFGLEQHDVQHDPQRVAHWRETVGDNFFLFVGAFRYYKGLHILLDAAERSRLPVVIVGGGPLEAEVRREAQQRGLSNVVFTGMLNDEDKYILFQLCRGVVFPRICAQRRLALRYWKARASPVPLISCEIGTGTSFINRGQSEWLRDPAE</sequence>
<evidence type="ECO:0000313" key="2">
    <source>
        <dbReference type="EMBL" id="MBD3721876.1"/>
    </source>
</evidence>
<dbReference type="Gene3D" id="3.40.50.2000">
    <property type="entry name" value="Glycogen Phosphorylase B"/>
    <property type="match status" value="1"/>
</dbReference>
<evidence type="ECO:0000259" key="1">
    <source>
        <dbReference type="Pfam" id="PF00534"/>
    </source>
</evidence>
<dbReference type="InterPro" id="IPR001296">
    <property type="entry name" value="Glyco_trans_1"/>
</dbReference>
<accession>A0A927E085</accession>
<dbReference type="Proteomes" id="UP000609027">
    <property type="component" value="Unassembled WGS sequence"/>
</dbReference>
<proteinExistence type="predicted"/>
<dbReference type="SUPFAM" id="SSF53756">
    <property type="entry name" value="UDP-Glycosyltransferase/glycogen phosphorylase"/>
    <property type="match status" value="1"/>
</dbReference>
<dbReference type="GO" id="GO:0016757">
    <property type="term" value="F:glycosyltransferase activity"/>
    <property type="evidence" value="ECO:0007669"/>
    <property type="project" value="InterPro"/>
</dbReference>
<organism evidence="2 3">
    <name type="scientific">Klebsiella pneumoniae</name>
    <dbReference type="NCBI Taxonomy" id="573"/>
    <lineage>
        <taxon>Bacteria</taxon>
        <taxon>Pseudomonadati</taxon>
        <taxon>Pseudomonadota</taxon>
        <taxon>Gammaproteobacteria</taxon>
        <taxon>Enterobacterales</taxon>
        <taxon>Enterobacteriaceae</taxon>
        <taxon>Klebsiella/Raoultella group</taxon>
        <taxon>Klebsiella</taxon>
        <taxon>Klebsiella pneumoniae complex</taxon>
    </lineage>
</organism>
<dbReference type="EMBL" id="JACXTJ010000010">
    <property type="protein sequence ID" value="MBD3721876.1"/>
    <property type="molecule type" value="Genomic_DNA"/>
</dbReference>
<feature type="domain" description="Glycosyl transferase family 1" evidence="1">
    <location>
        <begin position="26"/>
        <end position="108"/>
    </location>
</feature>
<evidence type="ECO:0000313" key="3">
    <source>
        <dbReference type="Proteomes" id="UP000609027"/>
    </source>
</evidence>
<name>A0A927E085_KLEPN</name>